<feature type="transmembrane region" description="Helical" evidence="2">
    <location>
        <begin position="392"/>
        <end position="411"/>
    </location>
</feature>
<name>A0ABY6YTJ9_9ACTN</name>
<evidence type="ECO:0000313" key="4">
    <source>
        <dbReference type="EMBL" id="WAE75728.1"/>
    </source>
</evidence>
<dbReference type="Gene3D" id="1.20.1250.20">
    <property type="entry name" value="MFS general substrate transporter like domains"/>
    <property type="match status" value="1"/>
</dbReference>
<protein>
    <submittedName>
        <fullName evidence="4">Transposase</fullName>
    </submittedName>
</protein>
<dbReference type="PANTHER" id="PTHR33627:SF1">
    <property type="entry name" value="TRANSPOSASE"/>
    <property type="match status" value="1"/>
</dbReference>
<dbReference type="InterPro" id="IPR036259">
    <property type="entry name" value="MFS_trans_sf"/>
</dbReference>
<evidence type="ECO:0000256" key="2">
    <source>
        <dbReference type="SAM" id="Phobius"/>
    </source>
</evidence>
<dbReference type="InterPro" id="IPR038721">
    <property type="entry name" value="IS701-like_DDE_dom"/>
</dbReference>
<dbReference type="InterPro" id="IPR012337">
    <property type="entry name" value="RNaseH-like_sf"/>
</dbReference>
<feature type="transmembrane region" description="Helical" evidence="2">
    <location>
        <begin position="228"/>
        <end position="249"/>
    </location>
</feature>
<dbReference type="Pfam" id="PF13546">
    <property type="entry name" value="DDE_5"/>
    <property type="match status" value="1"/>
</dbReference>
<feature type="transmembrane region" description="Helical" evidence="2">
    <location>
        <begin position="198"/>
        <end position="216"/>
    </location>
</feature>
<evidence type="ECO:0000259" key="3">
    <source>
        <dbReference type="Pfam" id="PF13546"/>
    </source>
</evidence>
<feature type="domain" description="Transposase IS701-like DDE" evidence="3">
    <location>
        <begin position="1"/>
        <end position="152"/>
    </location>
</feature>
<evidence type="ECO:0000256" key="1">
    <source>
        <dbReference type="SAM" id="MobiDB-lite"/>
    </source>
</evidence>
<feature type="transmembrane region" description="Helical" evidence="2">
    <location>
        <begin position="364"/>
        <end position="386"/>
    </location>
</feature>
<keyword evidence="2" id="KW-0812">Transmembrane</keyword>
<feature type="transmembrane region" description="Helical" evidence="2">
    <location>
        <begin position="255"/>
        <end position="274"/>
    </location>
</feature>
<evidence type="ECO:0000313" key="5">
    <source>
        <dbReference type="Proteomes" id="UP001156498"/>
    </source>
</evidence>
<organism evidence="4 5">
    <name type="scientific">Streptomonospora nanhaiensis</name>
    <dbReference type="NCBI Taxonomy" id="1323731"/>
    <lineage>
        <taxon>Bacteria</taxon>
        <taxon>Bacillati</taxon>
        <taxon>Actinomycetota</taxon>
        <taxon>Actinomycetes</taxon>
        <taxon>Streptosporangiales</taxon>
        <taxon>Nocardiopsidaceae</taxon>
        <taxon>Streptomonospora</taxon>
    </lineage>
</organism>
<dbReference type="EMBL" id="CP113264">
    <property type="protein sequence ID" value="WAE75728.1"/>
    <property type="molecule type" value="Genomic_DNA"/>
</dbReference>
<feature type="transmembrane region" description="Helical" evidence="2">
    <location>
        <begin position="432"/>
        <end position="454"/>
    </location>
</feature>
<keyword evidence="2" id="KW-1133">Transmembrane helix</keyword>
<dbReference type="PANTHER" id="PTHR33627">
    <property type="entry name" value="TRANSPOSASE"/>
    <property type="match status" value="1"/>
</dbReference>
<feature type="region of interest" description="Disordered" evidence="1">
    <location>
        <begin position="100"/>
        <end position="123"/>
    </location>
</feature>
<keyword evidence="5" id="KW-1185">Reference proteome</keyword>
<gene>
    <name evidence="4" type="ORF">OUQ99_11905</name>
</gene>
<feature type="transmembrane region" description="Helical" evidence="2">
    <location>
        <begin position="334"/>
        <end position="357"/>
    </location>
</feature>
<accession>A0ABY6YTJ9</accession>
<keyword evidence="2" id="KW-0472">Membrane</keyword>
<feature type="transmembrane region" description="Helical" evidence="2">
    <location>
        <begin position="301"/>
        <end position="322"/>
    </location>
</feature>
<dbReference type="Proteomes" id="UP001156498">
    <property type="component" value="Chromosome"/>
</dbReference>
<dbReference type="InterPro" id="IPR039365">
    <property type="entry name" value="IS701-like"/>
</dbReference>
<feature type="transmembrane region" description="Helical" evidence="2">
    <location>
        <begin position="460"/>
        <end position="479"/>
    </location>
</feature>
<sequence>MSLHAVTDAASVPLAWRLYLPKDWADPQEPRRAKTGVPDQVDHREKWRLALDMVDETRSWGLADQVVVADAGYGQIHGLRHGLAERGLDYVVAVRGDLNSHPGGAVPQAPERSGPGPRLPRYRTPARSLKDLALEQGRTALRRCTWRQGSRGAMRGRLLVMDVRLAGKSARQAALDRAGGRSTWDGVLPIETLIAARVVQGLATGIATGALGAGLLDTAPGRGPLINSVAPIAGMAAGALGSGALVQYLPEPMRLVYVVLIVLLLSQAVGIRALNETAARRPGALASLRPNIGVPQQARRAMLVAAPIDIAVWALGGFYLSLGPSLTSAVTGSTAPLAAGAAVFALTISGAAAVLVLRSAPATRVMLIGATALATGIAITLAGVHLGVTTAFFAGTAVAGIGFGAGFQGAVRTVVPLAATHERAGLMSSFYLLSYLAMCLPAITAGIAVDALSLVTVTGYYGAALIALAVLAAVGTFVVHRTALRS</sequence>
<dbReference type="SUPFAM" id="SSF53098">
    <property type="entry name" value="Ribonuclease H-like"/>
    <property type="match status" value="1"/>
</dbReference>
<proteinExistence type="predicted"/>
<reference evidence="4 5" key="1">
    <citation type="journal article" date="2013" name="Int. J. Syst. Evol. Microbiol.">
        <title>Description of Streptomonospora sediminis sp. nov. and Streptomonospora nanhaiensis sp. nov., and reclassification of Nocardiopsis arabia Hozzein &amp; Goodfellow 2008 as Streptomonospora arabica comb. nov. and emended description of the genus Streptomonospora.</title>
        <authorList>
            <person name="Zhang D.F."/>
            <person name="Pan H.Q."/>
            <person name="He J."/>
            <person name="Zhang X.M."/>
            <person name="Zhang Y.G."/>
            <person name="Klenk H.P."/>
            <person name="Hu J.C."/>
            <person name="Li W.J."/>
        </authorList>
    </citation>
    <scope>NUCLEOTIDE SEQUENCE [LARGE SCALE GENOMIC DNA]</scope>
    <source>
        <strain evidence="4 5">12A09</strain>
    </source>
</reference>
<dbReference type="SUPFAM" id="SSF103473">
    <property type="entry name" value="MFS general substrate transporter"/>
    <property type="match status" value="1"/>
</dbReference>